<dbReference type="AlphaFoldDB" id="A0A2L0UGB6"/>
<feature type="coiled-coil region" evidence="1">
    <location>
        <begin position="52"/>
        <end position="79"/>
    </location>
</feature>
<accession>A0A2L0UGB6</accession>
<sequence>MRRPPYAGPNNTDDFDNLSPDEALRAFTSYRLLGDCFEQASDDDLALHGRLIQDWKSLLKDRQEQAQRAERELAAAVRLARNEGASWNDIARTLQLPLEETRAHFDWPYGEF</sequence>
<dbReference type="EMBL" id="CP024915">
    <property type="protein sequence ID" value="AUZ88290.1"/>
    <property type="molecule type" value="Genomic_DNA"/>
</dbReference>
<keyword evidence="1" id="KW-0175">Coiled coil</keyword>
<evidence type="ECO:0000256" key="1">
    <source>
        <dbReference type="SAM" id="Coils"/>
    </source>
</evidence>
<evidence type="ECO:0000313" key="3">
    <source>
        <dbReference type="Proteomes" id="UP000239187"/>
    </source>
</evidence>
<reference evidence="2 3" key="1">
    <citation type="submission" date="2017-11" db="EMBL/GenBank/DDBJ databases">
        <title>Draft genome of Arthrobacter agilis strain UMCV2, a plant growth-promoting rhizobacterium and biocontrol capacity of phytopathogenic fungi.</title>
        <authorList>
            <person name="Martinez-Camara R."/>
            <person name="Santoyo G."/>
            <person name="Moreno-Hagelsieb G."/>
            <person name="Valencia-Cantero E."/>
        </authorList>
    </citation>
    <scope>NUCLEOTIDE SEQUENCE [LARGE SCALE GENOMIC DNA]</scope>
    <source>
        <strain evidence="2 3">UMCV2</strain>
    </source>
</reference>
<dbReference type="RefSeq" id="WP_208739415.1">
    <property type="nucleotide sequence ID" value="NZ_CP024915.1"/>
</dbReference>
<dbReference type="Proteomes" id="UP000239187">
    <property type="component" value="Chromosome"/>
</dbReference>
<protein>
    <submittedName>
        <fullName evidence="2">Uncharacterized protein</fullName>
    </submittedName>
</protein>
<gene>
    <name evidence="2" type="ORF">CVO76_12080</name>
</gene>
<name>A0A2L0UGB6_9MICC</name>
<proteinExistence type="predicted"/>
<evidence type="ECO:0000313" key="2">
    <source>
        <dbReference type="EMBL" id="AUZ88290.1"/>
    </source>
</evidence>
<organism evidence="2 3">
    <name type="scientific">Arthrobacter agilis</name>
    <dbReference type="NCBI Taxonomy" id="37921"/>
    <lineage>
        <taxon>Bacteria</taxon>
        <taxon>Bacillati</taxon>
        <taxon>Actinomycetota</taxon>
        <taxon>Actinomycetes</taxon>
        <taxon>Micrococcales</taxon>
        <taxon>Micrococcaceae</taxon>
        <taxon>Arthrobacter</taxon>
    </lineage>
</organism>